<proteinExistence type="predicted"/>
<feature type="transmembrane region" description="Helical" evidence="7">
    <location>
        <begin position="424"/>
        <end position="449"/>
    </location>
</feature>
<organism evidence="9 10">
    <name type="scientific">Xanthobacter dioxanivorans</name>
    <dbReference type="NCBI Taxonomy" id="2528964"/>
    <lineage>
        <taxon>Bacteria</taxon>
        <taxon>Pseudomonadati</taxon>
        <taxon>Pseudomonadota</taxon>
        <taxon>Alphaproteobacteria</taxon>
        <taxon>Hyphomicrobiales</taxon>
        <taxon>Xanthobacteraceae</taxon>
        <taxon>Xanthobacter</taxon>
    </lineage>
</organism>
<keyword evidence="5 7" id="KW-1133">Transmembrane helix</keyword>
<evidence type="ECO:0000256" key="5">
    <source>
        <dbReference type="ARBA" id="ARBA00022989"/>
    </source>
</evidence>
<keyword evidence="2" id="KW-0813">Transport</keyword>
<dbReference type="Gene3D" id="1.20.1250.20">
    <property type="entry name" value="MFS general substrate transporter like domains"/>
    <property type="match status" value="1"/>
</dbReference>
<dbReference type="CDD" id="cd06173">
    <property type="entry name" value="MFS_MefA_like"/>
    <property type="match status" value="1"/>
</dbReference>
<reference evidence="9 10" key="1">
    <citation type="submission" date="2020-10" db="EMBL/GenBank/DDBJ databases">
        <title>Degradation of 1,4-Dioxane by Xanthobacter sp. YN2, via a Novel Group-2 Soluble Di-Iron Monooxygenase.</title>
        <authorList>
            <person name="Ma F."/>
            <person name="Wang Y."/>
            <person name="Yang J."/>
            <person name="Guo H."/>
            <person name="Su D."/>
            <person name="Yu L."/>
        </authorList>
    </citation>
    <scope>NUCLEOTIDE SEQUENCE [LARGE SCALE GENOMIC DNA]</scope>
    <source>
        <strain evidence="9 10">YN2</strain>
    </source>
</reference>
<evidence type="ECO:0000256" key="2">
    <source>
        <dbReference type="ARBA" id="ARBA00022448"/>
    </source>
</evidence>
<feature type="transmembrane region" description="Helical" evidence="7">
    <location>
        <begin position="316"/>
        <end position="336"/>
    </location>
</feature>
<evidence type="ECO:0000259" key="8">
    <source>
        <dbReference type="PROSITE" id="PS50850"/>
    </source>
</evidence>
<evidence type="ECO:0000313" key="10">
    <source>
        <dbReference type="Proteomes" id="UP000596427"/>
    </source>
</evidence>
<sequence>MTAGARLAHVRRAAVPQGEICAGIGAPGDRHARRGLARRARAGYRGTGCRRSAEIPVPRPSVPAPERLRDHPAFFLFWMTRVASALAFQMLGVAVGWLIYALTGSAVALGLVGLAQFFPILCLTLFVGHAADTFDRRRIVFLCQTLAALTLALLALGIGQGWAGIAAIYAAVMVVGAARAFEHPTMAALLPRLVPAPILPRALAVSTSAMQMATIAGPALGGLAYVFGPTVPLAAAALCYGAAALCMASIRHAHVPAPKSAMSMTTLLSGLAFIRRSPVVLGSISLDLFAVLLGGVTALLPIFASDILHVGAEGMGALRAAPAVGATLMSLVLARVPLSRNVGATMFAAVAVFGLATVVFSLSQNFMLSLAALFVLGVADNVSVVIRSSLVQLSTPDEMRGRVSAVNSLFVGTSNQLGEFESGMVAALVGAVGAGVIGGIGTLVVAAVWMRLFPELRRVDEMPLGAMRKA</sequence>
<keyword evidence="10" id="KW-1185">Reference proteome</keyword>
<dbReference type="Proteomes" id="UP000596427">
    <property type="component" value="Chromosome"/>
</dbReference>
<dbReference type="InterPro" id="IPR036259">
    <property type="entry name" value="MFS_trans_sf"/>
</dbReference>
<dbReference type="GO" id="GO:0005886">
    <property type="term" value="C:plasma membrane"/>
    <property type="evidence" value="ECO:0007669"/>
    <property type="project" value="UniProtKB-SubCell"/>
</dbReference>
<keyword evidence="4 7" id="KW-0812">Transmembrane</keyword>
<feature type="transmembrane region" description="Helical" evidence="7">
    <location>
        <begin position="342"/>
        <end position="363"/>
    </location>
</feature>
<evidence type="ECO:0000256" key="1">
    <source>
        <dbReference type="ARBA" id="ARBA00004651"/>
    </source>
</evidence>
<dbReference type="SUPFAM" id="SSF103473">
    <property type="entry name" value="MFS general substrate transporter"/>
    <property type="match status" value="1"/>
</dbReference>
<dbReference type="PANTHER" id="PTHR23513:SF9">
    <property type="entry name" value="ENTEROBACTIN EXPORTER ENTS"/>
    <property type="match status" value="1"/>
</dbReference>
<dbReference type="PANTHER" id="PTHR23513">
    <property type="entry name" value="INTEGRAL MEMBRANE EFFLUX PROTEIN-RELATED"/>
    <property type="match status" value="1"/>
</dbReference>
<evidence type="ECO:0000256" key="6">
    <source>
        <dbReference type="ARBA" id="ARBA00023136"/>
    </source>
</evidence>
<name>A0A974PRK6_9HYPH</name>
<gene>
    <name evidence="9" type="ORF">EZH22_06780</name>
</gene>
<accession>A0A974PRK6</accession>
<feature type="domain" description="Major facilitator superfamily (MFS) profile" evidence="8">
    <location>
        <begin position="278"/>
        <end position="470"/>
    </location>
</feature>
<feature type="transmembrane region" description="Helical" evidence="7">
    <location>
        <begin position="162"/>
        <end position="181"/>
    </location>
</feature>
<feature type="transmembrane region" description="Helical" evidence="7">
    <location>
        <begin position="75"/>
        <end position="100"/>
    </location>
</feature>
<feature type="transmembrane region" description="Helical" evidence="7">
    <location>
        <begin position="139"/>
        <end position="156"/>
    </location>
</feature>
<evidence type="ECO:0000313" key="9">
    <source>
        <dbReference type="EMBL" id="QRG08043.1"/>
    </source>
</evidence>
<feature type="transmembrane region" description="Helical" evidence="7">
    <location>
        <begin position="280"/>
        <end position="304"/>
    </location>
</feature>
<dbReference type="InterPro" id="IPR010290">
    <property type="entry name" value="TM_effector"/>
</dbReference>
<dbReference type="EMBL" id="CP063362">
    <property type="protein sequence ID" value="QRG08043.1"/>
    <property type="molecule type" value="Genomic_DNA"/>
</dbReference>
<keyword evidence="6 7" id="KW-0472">Membrane</keyword>
<dbReference type="PROSITE" id="PS50850">
    <property type="entry name" value="MFS"/>
    <property type="match status" value="1"/>
</dbReference>
<dbReference type="KEGG" id="xdi:EZH22_06780"/>
<evidence type="ECO:0000256" key="4">
    <source>
        <dbReference type="ARBA" id="ARBA00022692"/>
    </source>
</evidence>
<protein>
    <submittedName>
        <fullName evidence="9">MFS transporter</fullName>
    </submittedName>
</protein>
<comment type="subcellular location">
    <subcellularLocation>
        <location evidence="1">Cell membrane</location>
        <topology evidence="1">Multi-pass membrane protein</topology>
    </subcellularLocation>
</comment>
<evidence type="ECO:0000256" key="3">
    <source>
        <dbReference type="ARBA" id="ARBA00022475"/>
    </source>
</evidence>
<dbReference type="AlphaFoldDB" id="A0A974PRK6"/>
<keyword evidence="3" id="KW-1003">Cell membrane</keyword>
<evidence type="ECO:0000256" key="7">
    <source>
        <dbReference type="SAM" id="Phobius"/>
    </source>
</evidence>
<dbReference type="InterPro" id="IPR020846">
    <property type="entry name" value="MFS_dom"/>
</dbReference>
<feature type="transmembrane region" description="Helical" evidence="7">
    <location>
        <begin position="106"/>
        <end position="127"/>
    </location>
</feature>
<dbReference type="Pfam" id="PF05977">
    <property type="entry name" value="MFS_3"/>
    <property type="match status" value="1"/>
</dbReference>
<dbReference type="GO" id="GO:0022857">
    <property type="term" value="F:transmembrane transporter activity"/>
    <property type="evidence" value="ECO:0007669"/>
    <property type="project" value="InterPro"/>
</dbReference>